<evidence type="ECO:0000313" key="4">
    <source>
        <dbReference type="EMBL" id="RRJ64953.1"/>
    </source>
</evidence>
<name>A0A3P3U924_9BACL</name>
<accession>A0A3P3U924</accession>
<dbReference type="InterPro" id="IPR050624">
    <property type="entry name" value="HTH-type_Tx_Regulator"/>
</dbReference>
<keyword evidence="5" id="KW-1185">Reference proteome</keyword>
<dbReference type="RefSeq" id="WP_128632753.1">
    <property type="nucleotide sequence ID" value="NZ_RRCN01000001.1"/>
</dbReference>
<dbReference type="GO" id="GO:0003677">
    <property type="term" value="F:DNA binding"/>
    <property type="evidence" value="ECO:0007669"/>
    <property type="project" value="UniProtKB-UniRule"/>
</dbReference>
<evidence type="ECO:0000256" key="2">
    <source>
        <dbReference type="PROSITE-ProRule" id="PRU00335"/>
    </source>
</evidence>
<protein>
    <submittedName>
        <fullName evidence="4">TetR/AcrR family transcriptional regulator</fullName>
    </submittedName>
</protein>
<dbReference type="PRINTS" id="PR00455">
    <property type="entry name" value="HTHTETR"/>
</dbReference>
<feature type="DNA-binding region" description="H-T-H motif" evidence="2">
    <location>
        <begin position="29"/>
        <end position="48"/>
    </location>
</feature>
<organism evidence="4 5">
    <name type="scientific">Paenibacillus oralis</name>
    <dbReference type="NCBI Taxonomy" id="2490856"/>
    <lineage>
        <taxon>Bacteria</taxon>
        <taxon>Bacillati</taxon>
        <taxon>Bacillota</taxon>
        <taxon>Bacilli</taxon>
        <taxon>Bacillales</taxon>
        <taxon>Paenibacillaceae</taxon>
        <taxon>Paenibacillus</taxon>
    </lineage>
</organism>
<dbReference type="SUPFAM" id="SSF46689">
    <property type="entry name" value="Homeodomain-like"/>
    <property type="match status" value="1"/>
</dbReference>
<reference evidence="4 5" key="1">
    <citation type="submission" date="2018-11" db="EMBL/GenBank/DDBJ databases">
        <title>Genome sequencing of Paenibacillus sp. KCOM 3021 (= ChDC PVNT-B20).</title>
        <authorList>
            <person name="Kook J.-K."/>
            <person name="Park S.-N."/>
            <person name="Lim Y.K."/>
        </authorList>
    </citation>
    <scope>NUCLEOTIDE SEQUENCE [LARGE SCALE GENOMIC DNA]</scope>
    <source>
        <strain evidence="4 5">KCOM 3021</strain>
    </source>
</reference>
<gene>
    <name evidence="4" type="ORF">EHV15_20045</name>
</gene>
<sequence length="194" mass="22465">MANLTDGKYNLILNAAMEVITEKGYDKTVISDIVKKAGVAQGTFYLYFPSKKALIPAIADHLLTITFGNIKEKAQDQESFRDVLQVIINETFSITDSYKEILILCYSGLAIDHSMEKWEAIYSPYYDWLEDKLLKAMNNKEIIGDLHAKWTARLIINLIENAAERYYIGHEQEESLDVYKKRVFHFIERSLRRT</sequence>
<dbReference type="PROSITE" id="PS50977">
    <property type="entry name" value="HTH_TETR_2"/>
    <property type="match status" value="1"/>
</dbReference>
<evidence type="ECO:0000256" key="1">
    <source>
        <dbReference type="ARBA" id="ARBA00023125"/>
    </source>
</evidence>
<dbReference type="Gene3D" id="1.10.357.10">
    <property type="entry name" value="Tetracycline Repressor, domain 2"/>
    <property type="match status" value="1"/>
</dbReference>
<dbReference type="EMBL" id="RRCN01000001">
    <property type="protein sequence ID" value="RRJ64953.1"/>
    <property type="molecule type" value="Genomic_DNA"/>
</dbReference>
<keyword evidence="1 2" id="KW-0238">DNA-binding</keyword>
<dbReference type="PANTHER" id="PTHR43479:SF8">
    <property type="entry name" value="TRANSCRIPTIONAL REGULATOR, TETR FAMILY"/>
    <property type="match status" value="1"/>
</dbReference>
<proteinExistence type="predicted"/>
<dbReference type="InterPro" id="IPR036271">
    <property type="entry name" value="Tet_transcr_reg_TetR-rel_C_sf"/>
</dbReference>
<dbReference type="Proteomes" id="UP000267017">
    <property type="component" value="Unassembled WGS sequence"/>
</dbReference>
<dbReference type="InterPro" id="IPR041603">
    <property type="entry name" value="YvdT_C"/>
</dbReference>
<dbReference type="OrthoDB" id="9812484at2"/>
<evidence type="ECO:0000313" key="5">
    <source>
        <dbReference type="Proteomes" id="UP000267017"/>
    </source>
</evidence>
<dbReference type="SUPFAM" id="SSF48498">
    <property type="entry name" value="Tetracyclin repressor-like, C-terminal domain"/>
    <property type="match status" value="1"/>
</dbReference>
<dbReference type="Pfam" id="PF17934">
    <property type="entry name" value="TetR_C_26"/>
    <property type="match status" value="1"/>
</dbReference>
<evidence type="ECO:0000259" key="3">
    <source>
        <dbReference type="PROSITE" id="PS50977"/>
    </source>
</evidence>
<comment type="caution">
    <text evidence="4">The sequence shown here is derived from an EMBL/GenBank/DDBJ whole genome shotgun (WGS) entry which is preliminary data.</text>
</comment>
<dbReference type="Pfam" id="PF00440">
    <property type="entry name" value="TetR_N"/>
    <property type="match status" value="1"/>
</dbReference>
<dbReference type="InterPro" id="IPR009057">
    <property type="entry name" value="Homeodomain-like_sf"/>
</dbReference>
<feature type="domain" description="HTH tetR-type" evidence="3">
    <location>
        <begin position="6"/>
        <end position="66"/>
    </location>
</feature>
<dbReference type="InterPro" id="IPR001647">
    <property type="entry name" value="HTH_TetR"/>
</dbReference>
<dbReference type="PANTHER" id="PTHR43479">
    <property type="entry name" value="ACREF/ENVCD OPERON REPRESSOR-RELATED"/>
    <property type="match status" value="1"/>
</dbReference>
<dbReference type="AlphaFoldDB" id="A0A3P3U924"/>